<sequence length="123" mass="12801">MIGPFTAEAVLVDGYAAGLLVVARALDRLAGRVARPPGSGEESRLETPPWPHSEAGRFHRGIALALVVMAATLVIAEVVRRPDRTGIALAAATLAAAAVTGRRLAGRLRATPAGFPEPECQDK</sequence>
<dbReference type="EMBL" id="JAFCNB010000007">
    <property type="protein sequence ID" value="MBP2705077.1"/>
    <property type="molecule type" value="Genomic_DNA"/>
</dbReference>
<evidence type="ECO:0000313" key="3">
    <source>
        <dbReference type="Proteomes" id="UP000674234"/>
    </source>
</evidence>
<evidence type="ECO:0000313" key="2">
    <source>
        <dbReference type="EMBL" id="MBP2705077.1"/>
    </source>
</evidence>
<dbReference type="Proteomes" id="UP000674234">
    <property type="component" value="Unassembled WGS sequence"/>
</dbReference>
<accession>A0A940WJI5</accession>
<reference evidence="2" key="1">
    <citation type="submission" date="2021-02" db="EMBL/GenBank/DDBJ databases">
        <title>Draft genome sequence of Microbispora sp. RL4-1S isolated from rice leaves in Thailand.</title>
        <authorList>
            <person name="Muangham S."/>
            <person name="Duangmal K."/>
        </authorList>
    </citation>
    <scope>NUCLEOTIDE SEQUENCE</scope>
    <source>
        <strain evidence="2">RL4-1S</strain>
    </source>
</reference>
<proteinExistence type="predicted"/>
<comment type="caution">
    <text evidence="2">The sequence shown here is derived from an EMBL/GenBank/DDBJ whole genome shotgun (WGS) entry which is preliminary data.</text>
</comment>
<gene>
    <name evidence="2" type="ORF">JOL79_14775</name>
</gene>
<protein>
    <submittedName>
        <fullName evidence="2">Uncharacterized protein</fullName>
    </submittedName>
</protein>
<dbReference type="AlphaFoldDB" id="A0A940WJI5"/>
<dbReference type="RefSeq" id="WP_210156378.1">
    <property type="nucleotide sequence ID" value="NZ_JAFCNB010000007.1"/>
</dbReference>
<feature type="region of interest" description="Disordered" evidence="1">
    <location>
        <begin position="33"/>
        <end position="52"/>
    </location>
</feature>
<name>A0A940WJI5_9ACTN</name>
<organism evidence="2 3">
    <name type="scientific">Microbispora oryzae</name>
    <dbReference type="NCBI Taxonomy" id="2806554"/>
    <lineage>
        <taxon>Bacteria</taxon>
        <taxon>Bacillati</taxon>
        <taxon>Actinomycetota</taxon>
        <taxon>Actinomycetes</taxon>
        <taxon>Streptosporangiales</taxon>
        <taxon>Streptosporangiaceae</taxon>
        <taxon>Microbispora</taxon>
    </lineage>
</organism>
<keyword evidence="3" id="KW-1185">Reference proteome</keyword>
<evidence type="ECO:0000256" key="1">
    <source>
        <dbReference type="SAM" id="MobiDB-lite"/>
    </source>
</evidence>